<dbReference type="PANTHER" id="PTHR33240">
    <property type="entry name" value="OS08G0508500 PROTEIN"/>
    <property type="match status" value="1"/>
</dbReference>
<dbReference type="EMBL" id="JACGWJ010000015">
    <property type="protein sequence ID" value="KAL0367083.1"/>
    <property type="molecule type" value="Genomic_DNA"/>
</dbReference>
<accession>A0AAW2QGY4</accession>
<organism evidence="2">
    <name type="scientific">Sesamum radiatum</name>
    <name type="common">Black benniseed</name>
    <dbReference type="NCBI Taxonomy" id="300843"/>
    <lineage>
        <taxon>Eukaryota</taxon>
        <taxon>Viridiplantae</taxon>
        <taxon>Streptophyta</taxon>
        <taxon>Embryophyta</taxon>
        <taxon>Tracheophyta</taxon>
        <taxon>Spermatophyta</taxon>
        <taxon>Magnoliopsida</taxon>
        <taxon>eudicotyledons</taxon>
        <taxon>Gunneridae</taxon>
        <taxon>Pentapetalae</taxon>
        <taxon>asterids</taxon>
        <taxon>lamiids</taxon>
        <taxon>Lamiales</taxon>
        <taxon>Pedaliaceae</taxon>
        <taxon>Sesamum</taxon>
    </lineage>
</organism>
<feature type="region of interest" description="Disordered" evidence="1">
    <location>
        <begin position="181"/>
        <end position="201"/>
    </location>
</feature>
<evidence type="ECO:0000313" key="2">
    <source>
        <dbReference type="EMBL" id="KAL0367083.1"/>
    </source>
</evidence>
<evidence type="ECO:0000256" key="1">
    <source>
        <dbReference type="SAM" id="MobiDB-lite"/>
    </source>
</evidence>
<dbReference type="PANTHER" id="PTHR33240:SF8">
    <property type="entry name" value="OS03G0439900 PROTEIN"/>
    <property type="match status" value="1"/>
</dbReference>
<sequence length="243" mass="26851">MIAGGPAGGDSQRARKAQVQEDYGTIVKEIMDVQLANDAPPIQFDQEEHSGLKIPGNNALVITTLLVNYEIERVFIDLGSSANILFGEAYDQMQLADVPLVAVDTLLYNFAGEVVHPKDIPSTYNVILGRPTLNAFRAIISTYHMKIKFPVVGGVGEAQTDILQARRCYVDVIKRGKKRMLEEVSGEENPNKRGNDPVFRPKGKEEAPIVVQLMEELLTIELVPGDPDKIMKIGSKIKEDIHE</sequence>
<name>A0AAW2QGY4_SESRA</name>
<reference evidence="2" key="2">
    <citation type="journal article" date="2024" name="Plant">
        <title>Genomic evolution and insights into agronomic trait innovations of Sesamum species.</title>
        <authorList>
            <person name="Miao H."/>
            <person name="Wang L."/>
            <person name="Qu L."/>
            <person name="Liu H."/>
            <person name="Sun Y."/>
            <person name="Le M."/>
            <person name="Wang Q."/>
            <person name="Wei S."/>
            <person name="Zheng Y."/>
            <person name="Lin W."/>
            <person name="Duan Y."/>
            <person name="Cao H."/>
            <person name="Xiong S."/>
            <person name="Wang X."/>
            <person name="Wei L."/>
            <person name="Li C."/>
            <person name="Ma Q."/>
            <person name="Ju M."/>
            <person name="Zhao R."/>
            <person name="Li G."/>
            <person name="Mu C."/>
            <person name="Tian Q."/>
            <person name="Mei H."/>
            <person name="Zhang T."/>
            <person name="Gao T."/>
            <person name="Zhang H."/>
        </authorList>
    </citation>
    <scope>NUCLEOTIDE SEQUENCE</scope>
    <source>
        <strain evidence="2">G02</strain>
    </source>
</reference>
<protein>
    <submittedName>
        <fullName evidence="2">Uncharacterized protein</fullName>
    </submittedName>
</protein>
<dbReference type="AlphaFoldDB" id="A0AAW2QGY4"/>
<gene>
    <name evidence="2" type="ORF">Sradi_3598400</name>
</gene>
<proteinExistence type="predicted"/>
<comment type="caution">
    <text evidence="2">The sequence shown here is derived from an EMBL/GenBank/DDBJ whole genome shotgun (WGS) entry which is preliminary data.</text>
</comment>
<reference evidence="2" key="1">
    <citation type="submission" date="2020-06" db="EMBL/GenBank/DDBJ databases">
        <authorList>
            <person name="Li T."/>
            <person name="Hu X."/>
            <person name="Zhang T."/>
            <person name="Song X."/>
            <person name="Zhang H."/>
            <person name="Dai N."/>
            <person name="Sheng W."/>
            <person name="Hou X."/>
            <person name="Wei L."/>
        </authorList>
    </citation>
    <scope>NUCLEOTIDE SEQUENCE</scope>
    <source>
        <strain evidence="2">G02</strain>
        <tissue evidence="2">Leaf</tissue>
    </source>
</reference>